<reference evidence="2" key="1">
    <citation type="submission" date="2021-06" db="EMBL/GenBank/DDBJ databases">
        <title>Complete genome sequence of Burkholderia cenocepacia phage Paku.</title>
        <authorList>
            <person name="Rezene S."/>
            <person name="Yao G."/>
            <person name="Burrowes B."/>
            <person name="Liu M."/>
            <person name="Gill J."/>
        </authorList>
    </citation>
    <scope>NUCLEOTIDE SEQUENCE</scope>
</reference>
<feature type="region of interest" description="Disordered" evidence="1">
    <location>
        <begin position="1"/>
        <end position="23"/>
    </location>
</feature>
<dbReference type="Proteomes" id="UP000827220">
    <property type="component" value="Segment"/>
</dbReference>
<accession>A0AAE7WNJ7</accession>
<protein>
    <submittedName>
        <fullName evidence="2">Uncharacterized protein</fullName>
    </submittedName>
</protein>
<evidence type="ECO:0000313" key="3">
    <source>
        <dbReference type="Proteomes" id="UP000827220"/>
    </source>
</evidence>
<evidence type="ECO:0000256" key="1">
    <source>
        <dbReference type="SAM" id="MobiDB-lite"/>
    </source>
</evidence>
<dbReference type="EMBL" id="MZ326863">
    <property type="protein sequence ID" value="QYW02330.1"/>
    <property type="molecule type" value="Genomic_DNA"/>
</dbReference>
<sequence>MGNLKSKIFGGTPSDAAPSAPRSTTAADMMYNAVLGSQAKGWASYLGEDLPKGETDSGYMSVSQIGALKTRYETKYAADQEAAAAKARQDALDNDPAVKSAREAAAQAQANAEAQAAAAKQAGIDAADASVNAANMAANGVAQRAAVADQTGAQATDAAASVDTNANSQGGGSNDPRRRYIGAAMSSSNAAVSRGGAGISIS</sequence>
<gene>
    <name evidence="2" type="ORF">CPT_Paku_036</name>
</gene>
<feature type="compositionally biased region" description="Low complexity" evidence="1">
    <location>
        <begin position="12"/>
        <end position="23"/>
    </location>
</feature>
<name>A0AAE7WNJ7_9CAUD</name>
<proteinExistence type="predicted"/>
<organism evidence="2 3">
    <name type="scientific">Burkholderia phage Paku</name>
    <dbReference type="NCBI Taxonomy" id="2859650"/>
    <lineage>
        <taxon>Viruses</taxon>
        <taxon>Duplodnaviria</taxon>
        <taxon>Heunggongvirae</taxon>
        <taxon>Uroviricota</taxon>
        <taxon>Caudoviricetes</taxon>
        <taxon>Autographivirales</taxon>
        <taxon>Autonotataviridae</taxon>
        <taxon>Pakuvirus</taxon>
        <taxon>Pakuvirus paku</taxon>
    </lineage>
</organism>
<feature type="compositionally biased region" description="Low complexity" evidence="1">
    <location>
        <begin position="148"/>
        <end position="164"/>
    </location>
</feature>
<keyword evidence="3" id="KW-1185">Reference proteome</keyword>
<feature type="region of interest" description="Disordered" evidence="1">
    <location>
        <begin position="79"/>
        <end position="110"/>
    </location>
</feature>
<evidence type="ECO:0000313" key="2">
    <source>
        <dbReference type="EMBL" id="QYW02330.1"/>
    </source>
</evidence>
<feature type="region of interest" description="Disordered" evidence="1">
    <location>
        <begin position="148"/>
        <end position="202"/>
    </location>
</feature>